<reference evidence="3 4" key="1">
    <citation type="submission" date="2014-02" db="EMBL/GenBank/DDBJ databases">
        <title>The small core and large imbalanced accessory genome model reveals a collaborative survival strategy of Sorangium cellulosum strains in nature.</title>
        <authorList>
            <person name="Han K."/>
            <person name="Peng R."/>
            <person name="Blom J."/>
            <person name="Li Y.-Z."/>
        </authorList>
    </citation>
    <scope>NUCLEOTIDE SEQUENCE [LARGE SCALE GENOMIC DNA]</scope>
    <source>
        <strain evidence="3 4">So0149</strain>
    </source>
</reference>
<keyword evidence="1" id="KW-0663">Pyridoxal phosphate</keyword>
<dbReference type="InterPro" id="IPR006311">
    <property type="entry name" value="TAT_signal"/>
</dbReference>
<dbReference type="EMBL" id="JEMC01001049">
    <property type="protein sequence ID" value="KYG00121.1"/>
    <property type="molecule type" value="Genomic_DNA"/>
</dbReference>
<dbReference type="InterPro" id="IPR015422">
    <property type="entry name" value="PyrdxlP-dep_Trfase_small"/>
</dbReference>
<accession>A0A150T5Y6</accession>
<gene>
    <name evidence="3" type="ORF">BE18_53145</name>
</gene>
<evidence type="ECO:0000259" key="2">
    <source>
        <dbReference type="Pfam" id="PF00266"/>
    </source>
</evidence>
<dbReference type="InterPro" id="IPR015424">
    <property type="entry name" value="PyrdxlP-dep_Trfase"/>
</dbReference>
<proteinExistence type="predicted"/>
<evidence type="ECO:0000256" key="1">
    <source>
        <dbReference type="ARBA" id="ARBA00022898"/>
    </source>
</evidence>
<dbReference type="PANTHER" id="PTHR43586:SF8">
    <property type="entry name" value="CYSTEINE DESULFURASE 1, CHLOROPLASTIC"/>
    <property type="match status" value="1"/>
</dbReference>
<dbReference type="Proteomes" id="UP000075515">
    <property type="component" value="Unassembled WGS sequence"/>
</dbReference>
<dbReference type="Pfam" id="PF00266">
    <property type="entry name" value="Aminotran_5"/>
    <property type="match status" value="1"/>
</dbReference>
<dbReference type="PROSITE" id="PS51318">
    <property type="entry name" value="TAT"/>
    <property type="match status" value="1"/>
</dbReference>
<comment type="caution">
    <text evidence="3">The sequence shown here is derived from an EMBL/GenBank/DDBJ whole genome shotgun (WGS) entry which is preliminary data.</text>
</comment>
<evidence type="ECO:0000313" key="3">
    <source>
        <dbReference type="EMBL" id="KYG00121.1"/>
    </source>
</evidence>
<dbReference type="Gene3D" id="3.90.1150.10">
    <property type="entry name" value="Aspartate Aminotransferase, domain 1"/>
    <property type="match status" value="1"/>
</dbReference>
<feature type="domain" description="Aminotransferase class V" evidence="2">
    <location>
        <begin position="88"/>
        <end position="401"/>
    </location>
</feature>
<dbReference type="InterPro" id="IPR015421">
    <property type="entry name" value="PyrdxlP-dep_Trfase_major"/>
</dbReference>
<dbReference type="SUPFAM" id="SSF53383">
    <property type="entry name" value="PLP-dependent transferases"/>
    <property type="match status" value="1"/>
</dbReference>
<name>A0A150T5Y6_SORCE</name>
<dbReference type="AlphaFoldDB" id="A0A150T5Y6"/>
<organism evidence="3 4">
    <name type="scientific">Sorangium cellulosum</name>
    <name type="common">Polyangium cellulosum</name>
    <dbReference type="NCBI Taxonomy" id="56"/>
    <lineage>
        <taxon>Bacteria</taxon>
        <taxon>Pseudomonadati</taxon>
        <taxon>Myxococcota</taxon>
        <taxon>Polyangia</taxon>
        <taxon>Polyangiales</taxon>
        <taxon>Polyangiaceae</taxon>
        <taxon>Sorangium</taxon>
    </lineage>
</organism>
<sequence>MTTKLSRRSLLEGMLVIGAAGCAAPEAVAAAGDRAQAPADAWQRIRDEFEVSPAWIHMTSFYLTSHPRPVRAAIEALRRELDENPVDAVHEHEDTTPVREAAAAYMGAQADEIALTDSTTMGLASLYLGLPLKAGDEVLTTTHDHYAMHESLRLAAERSGAVVRKIALYERGSDATEAEMAGAIERAITPATRVVAITWVHSSTGVKTPVRAIAEVVARANEGRAPEDRIVCGVDGVHGYGVEDATMADLGCDFFAAGCHKWIFGPRGTGVLWGKAELWPLLRPSIPHFGKEAYEAWLQGQPPPPTNANMMTPGGFHSFEHRWALPAAFAFHERIGKAKVAERIHALNRQCKEGLEGMRHVTLHTPLDDALSAGIICFEVAGMTPEAAVKRLRERKIIASTSPYRSSYARVAPSLLNDEAEVEAVLRAIRALA</sequence>
<evidence type="ECO:0000313" key="4">
    <source>
        <dbReference type="Proteomes" id="UP000075515"/>
    </source>
</evidence>
<dbReference type="PANTHER" id="PTHR43586">
    <property type="entry name" value="CYSTEINE DESULFURASE"/>
    <property type="match status" value="1"/>
</dbReference>
<protein>
    <submittedName>
        <fullName evidence="3">Twin-arginine translocation pathway signal protein</fullName>
    </submittedName>
</protein>
<dbReference type="Gene3D" id="3.40.640.10">
    <property type="entry name" value="Type I PLP-dependent aspartate aminotransferase-like (Major domain)"/>
    <property type="match status" value="1"/>
</dbReference>
<dbReference type="InterPro" id="IPR000192">
    <property type="entry name" value="Aminotrans_V_dom"/>
</dbReference>